<evidence type="ECO:0000256" key="1">
    <source>
        <dbReference type="SAM" id="MobiDB-lite"/>
    </source>
</evidence>
<evidence type="ECO:0000313" key="3">
    <source>
        <dbReference type="Proteomes" id="UP000886523"/>
    </source>
</evidence>
<accession>A0A9P6B642</accession>
<sequence>MSTSPVERLGDEVAVDALKKRVVKKSIYMREEQRRPVGSMYTLNARLDTDCSGAETLEVWHYILYVRETINAVLDILPGGTLMLIEACLGHPSFPGCNKIYGPRSFASPGVDSRKNAFDDDPPDFSKAKIGKNSASDYISAHENADTVLWDKTLALNTKGDTGAGCATLAFEVELSGGGFEGALRLKVAQEGEGSGGEDADGTGRAADRVEDILELAYTNDPKLFDRDSGTRRPKARQNPKAETDQSILKSLVSPDSRLGRR</sequence>
<comment type="caution">
    <text evidence="2">The sequence shown here is derived from an EMBL/GenBank/DDBJ whole genome shotgun (WGS) entry which is preliminary data.</text>
</comment>
<gene>
    <name evidence="2" type="ORF">BS47DRAFT_1389169</name>
</gene>
<dbReference type="AlphaFoldDB" id="A0A9P6B642"/>
<dbReference type="Proteomes" id="UP000886523">
    <property type="component" value="Unassembled WGS sequence"/>
</dbReference>
<dbReference type="EMBL" id="MU128926">
    <property type="protein sequence ID" value="KAF9518240.1"/>
    <property type="molecule type" value="Genomic_DNA"/>
</dbReference>
<keyword evidence="3" id="KW-1185">Reference proteome</keyword>
<organism evidence="2 3">
    <name type="scientific">Hydnum rufescens UP504</name>
    <dbReference type="NCBI Taxonomy" id="1448309"/>
    <lineage>
        <taxon>Eukaryota</taxon>
        <taxon>Fungi</taxon>
        <taxon>Dikarya</taxon>
        <taxon>Basidiomycota</taxon>
        <taxon>Agaricomycotina</taxon>
        <taxon>Agaricomycetes</taxon>
        <taxon>Cantharellales</taxon>
        <taxon>Hydnaceae</taxon>
        <taxon>Hydnum</taxon>
    </lineage>
</organism>
<evidence type="ECO:0000313" key="2">
    <source>
        <dbReference type="EMBL" id="KAF9518240.1"/>
    </source>
</evidence>
<proteinExistence type="predicted"/>
<protein>
    <submittedName>
        <fullName evidence="2">Uncharacterized protein</fullName>
    </submittedName>
</protein>
<reference evidence="2" key="1">
    <citation type="journal article" date="2020" name="Nat. Commun.">
        <title>Large-scale genome sequencing of mycorrhizal fungi provides insights into the early evolution of symbiotic traits.</title>
        <authorList>
            <person name="Miyauchi S."/>
            <person name="Kiss E."/>
            <person name="Kuo A."/>
            <person name="Drula E."/>
            <person name="Kohler A."/>
            <person name="Sanchez-Garcia M."/>
            <person name="Morin E."/>
            <person name="Andreopoulos B."/>
            <person name="Barry K.W."/>
            <person name="Bonito G."/>
            <person name="Buee M."/>
            <person name="Carver A."/>
            <person name="Chen C."/>
            <person name="Cichocki N."/>
            <person name="Clum A."/>
            <person name="Culley D."/>
            <person name="Crous P.W."/>
            <person name="Fauchery L."/>
            <person name="Girlanda M."/>
            <person name="Hayes R.D."/>
            <person name="Keri Z."/>
            <person name="LaButti K."/>
            <person name="Lipzen A."/>
            <person name="Lombard V."/>
            <person name="Magnuson J."/>
            <person name="Maillard F."/>
            <person name="Murat C."/>
            <person name="Nolan M."/>
            <person name="Ohm R.A."/>
            <person name="Pangilinan J."/>
            <person name="Pereira M.F."/>
            <person name="Perotto S."/>
            <person name="Peter M."/>
            <person name="Pfister S."/>
            <person name="Riley R."/>
            <person name="Sitrit Y."/>
            <person name="Stielow J.B."/>
            <person name="Szollosi G."/>
            <person name="Zifcakova L."/>
            <person name="Stursova M."/>
            <person name="Spatafora J.W."/>
            <person name="Tedersoo L."/>
            <person name="Vaario L.M."/>
            <person name="Yamada A."/>
            <person name="Yan M."/>
            <person name="Wang P."/>
            <person name="Xu J."/>
            <person name="Bruns T."/>
            <person name="Baldrian P."/>
            <person name="Vilgalys R."/>
            <person name="Dunand C."/>
            <person name="Henrissat B."/>
            <person name="Grigoriev I.V."/>
            <person name="Hibbett D."/>
            <person name="Nagy L.G."/>
            <person name="Martin F.M."/>
        </authorList>
    </citation>
    <scope>NUCLEOTIDE SEQUENCE</scope>
    <source>
        <strain evidence="2">UP504</strain>
    </source>
</reference>
<name>A0A9P6B642_9AGAM</name>
<dbReference type="OrthoDB" id="5577209at2759"/>
<feature type="region of interest" description="Disordered" evidence="1">
    <location>
        <begin position="221"/>
        <end position="262"/>
    </location>
</feature>